<dbReference type="EMBL" id="QXFZ01003608">
    <property type="protein sequence ID" value="KAE9068063.1"/>
    <property type="molecule type" value="Genomic_DNA"/>
</dbReference>
<name>A0A6A3Q489_9STRA</name>
<gene>
    <name evidence="4" type="ORF">PF006_g27269</name>
    <name evidence="3" type="ORF">PF007_g27832</name>
</gene>
<accession>A0A6A3Q489</accession>
<comment type="caution">
    <text evidence="3">The sequence shown here is derived from an EMBL/GenBank/DDBJ whole genome shotgun (WGS) entry which is preliminary data.</text>
</comment>
<dbReference type="Proteomes" id="UP000440732">
    <property type="component" value="Unassembled WGS sequence"/>
</dbReference>
<organism evidence="3 6">
    <name type="scientific">Phytophthora fragariae</name>
    <dbReference type="NCBI Taxonomy" id="53985"/>
    <lineage>
        <taxon>Eukaryota</taxon>
        <taxon>Sar</taxon>
        <taxon>Stramenopiles</taxon>
        <taxon>Oomycota</taxon>
        <taxon>Peronosporomycetes</taxon>
        <taxon>Peronosporales</taxon>
        <taxon>Peronosporaceae</taxon>
        <taxon>Phytophthora</taxon>
    </lineage>
</organism>
<dbReference type="AlphaFoldDB" id="A0A6A3Q489"/>
<protein>
    <submittedName>
        <fullName evidence="3">Uncharacterized protein</fullName>
    </submittedName>
</protein>
<reference evidence="5 6" key="1">
    <citation type="submission" date="2018-08" db="EMBL/GenBank/DDBJ databases">
        <title>Genomic investigation of the strawberry pathogen Phytophthora fragariae indicates pathogenicity is determined by transcriptional variation in three key races.</title>
        <authorList>
            <person name="Adams T.M."/>
            <person name="Armitage A.D."/>
            <person name="Sobczyk M.K."/>
            <person name="Bates H.J."/>
            <person name="Dunwell J.M."/>
            <person name="Nellist C.F."/>
            <person name="Harrison R.J."/>
        </authorList>
    </citation>
    <scope>NUCLEOTIDE SEQUENCE [LARGE SCALE GENOMIC DNA]</scope>
    <source>
        <strain evidence="4 5">NOV-5</strain>
        <strain evidence="3 6">NOV-71</strain>
    </source>
</reference>
<feature type="coiled-coil region" evidence="1">
    <location>
        <begin position="108"/>
        <end position="142"/>
    </location>
</feature>
<keyword evidence="1" id="KW-0175">Coiled coil</keyword>
<evidence type="ECO:0000313" key="3">
    <source>
        <dbReference type="EMBL" id="KAE9068063.1"/>
    </source>
</evidence>
<evidence type="ECO:0000313" key="6">
    <source>
        <dbReference type="Proteomes" id="UP000441208"/>
    </source>
</evidence>
<sequence length="450" mass="51671">MTNTLSAPTHATADVSASGGPSPEIQEWAAETTAAWTKEVKTEWKRMQRRETLLRFRVSKKQQSAEMRCERDQLEREVKRRLAALQASSVDKAGGDSSVAVYRLALESEALRNENVEMHQKLQQLKRLSSLVQERLADANDSPTEHSVDVNVYMYKASQTSVWISSRRENESGWRVYFPNGEPSFHFHQLTRDEFDAIYKASVEDRFLVISQQVNPVGTLFGWTVYHAPLTRNPQDLTLIAHAKFRMRVWFSLDDVDGLVLRSDLKWLPLIVVPLGWNDKRCEAVTTQVLQEFETDAYIMVCNNPGEVHLRYLQLIRRLPQRLQTGKRSVTYAMTIANSKANSRARAAEEPQLDVVWAHGGANVLVITEVDEKTVDLTFEFKAIAQDELHARHLFIYWAQFVCRWSERIVPPRLIESGNRNSRLRIGKKTRIVYTGKVLRYTLSLKLSLV</sequence>
<evidence type="ECO:0000256" key="2">
    <source>
        <dbReference type="SAM" id="MobiDB-lite"/>
    </source>
</evidence>
<evidence type="ECO:0000313" key="4">
    <source>
        <dbReference type="EMBL" id="KAE9080680.1"/>
    </source>
</evidence>
<evidence type="ECO:0000313" key="5">
    <source>
        <dbReference type="Proteomes" id="UP000440732"/>
    </source>
</evidence>
<proteinExistence type="predicted"/>
<dbReference type="EMBL" id="QXGA01003665">
    <property type="protein sequence ID" value="KAE9080680.1"/>
    <property type="molecule type" value="Genomic_DNA"/>
</dbReference>
<evidence type="ECO:0000256" key="1">
    <source>
        <dbReference type="SAM" id="Coils"/>
    </source>
</evidence>
<dbReference type="Proteomes" id="UP000441208">
    <property type="component" value="Unassembled WGS sequence"/>
</dbReference>
<feature type="region of interest" description="Disordered" evidence="2">
    <location>
        <begin position="1"/>
        <end position="24"/>
    </location>
</feature>